<evidence type="ECO:0000259" key="7">
    <source>
        <dbReference type="PROSITE" id="PS51194"/>
    </source>
</evidence>
<accession>A0A8H5FHR0</accession>
<evidence type="ECO:0000256" key="1">
    <source>
        <dbReference type="ARBA" id="ARBA00022741"/>
    </source>
</evidence>
<dbReference type="Pfam" id="PF00271">
    <property type="entry name" value="Helicase_C"/>
    <property type="match status" value="1"/>
</dbReference>
<comment type="subcellular location">
    <subcellularLocation>
        <location evidence="5">Nucleus</location>
    </subcellularLocation>
</comment>
<dbReference type="Proteomes" id="UP000541558">
    <property type="component" value="Unassembled WGS sequence"/>
</dbReference>
<feature type="compositionally biased region" description="Polar residues" evidence="6">
    <location>
        <begin position="800"/>
        <end position="810"/>
    </location>
</feature>
<dbReference type="SUPFAM" id="SSF52540">
    <property type="entry name" value="P-loop containing nucleoside triphosphate hydrolases"/>
    <property type="match status" value="1"/>
</dbReference>
<feature type="region of interest" description="Disordered" evidence="6">
    <location>
        <begin position="348"/>
        <end position="464"/>
    </location>
</feature>
<keyword evidence="2" id="KW-0378">Hydrolase</keyword>
<dbReference type="GO" id="GO:0005524">
    <property type="term" value="F:ATP binding"/>
    <property type="evidence" value="ECO:0007669"/>
    <property type="project" value="UniProtKB-UniRule"/>
</dbReference>
<dbReference type="Gene3D" id="3.40.50.300">
    <property type="entry name" value="P-loop containing nucleotide triphosphate hydrolases"/>
    <property type="match status" value="1"/>
</dbReference>
<dbReference type="CDD" id="cd18801">
    <property type="entry name" value="SF2_C_FANCM_Hef"/>
    <property type="match status" value="1"/>
</dbReference>
<feature type="domain" description="Helicase C-terminal" evidence="7">
    <location>
        <begin position="146"/>
        <end position="325"/>
    </location>
</feature>
<evidence type="ECO:0000256" key="5">
    <source>
        <dbReference type="RuleBase" id="RU367027"/>
    </source>
</evidence>
<feature type="region of interest" description="Disordered" evidence="6">
    <location>
        <begin position="512"/>
        <end position="810"/>
    </location>
</feature>
<comment type="catalytic activity">
    <reaction evidence="5">
        <text>ATP + H2O = ADP + phosphate + H(+)</text>
        <dbReference type="Rhea" id="RHEA:13065"/>
        <dbReference type="ChEBI" id="CHEBI:15377"/>
        <dbReference type="ChEBI" id="CHEBI:15378"/>
        <dbReference type="ChEBI" id="CHEBI:30616"/>
        <dbReference type="ChEBI" id="CHEBI:43474"/>
        <dbReference type="ChEBI" id="CHEBI:456216"/>
        <dbReference type="EC" id="3.6.4.12"/>
    </reaction>
</comment>
<keyword evidence="9" id="KW-1185">Reference proteome</keyword>
<gene>
    <name evidence="8" type="ORF">D9611_003240</name>
</gene>
<comment type="function">
    <text evidence="5">ATP-dependent DNA helicase involved in DNA damage repair by homologous recombination and in genome maintenance. Capable of unwinding D-loops. Plays a role in limiting crossover recombinants during mitotic DNA double-strand break (DSB) repair. Component of a FANCM-MHF complex which promotes gene conversion at blocked replication forks, probably by reversal of the stalled fork.</text>
</comment>
<dbReference type="EC" id="3.6.4.12" evidence="5"/>
<evidence type="ECO:0000313" key="9">
    <source>
        <dbReference type="Proteomes" id="UP000541558"/>
    </source>
</evidence>
<dbReference type="EMBL" id="JAACJK010000057">
    <property type="protein sequence ID" value="KAF5337244.1"/>
    <property type="molecule type" value="Genomic_DNA"/>
</dbReference>
<dbReference type="InterPro" id="IPR039686">
    <property type="entry name" value="FANCM/Mph1-like_ID"/>
</dbReference>
<dbReference type="GO" id="GO:0045003">
    <property type="term" value="P:double-strand break repair via synthesis-dependent strand annealing"/>
    <property type="evidence" value="ECO:0007669"/>
    <property type="project" value="TreeGrafter"/>
</dbReference>
<dbReference type="PANTHER" id="PTHR14025:SF20">
    <property type="entry name" value="FANCONI ANEMIA GROUP M PROTEIN"/>
    <property type="match status" value="1"/>
</dbReference>
<name>A0A8H5FHR0_9AGAR</name>
<feature type="compositionally biased region" description="Basic residues" evidence="6">
    <location>
        <begin position="741"/>
        <end position="756"/>
    </location>
</feature>
<feature type="compositionally biased region" description="Acidic residues" evidence="6">
    <location>
        <begin position="777"/>
        <end position="789"/>
    </location>
</feature>
<dbReference type="GO" id="GO:0000400">
    <property type="term" value="F:four-way junction DNA binding"/>
    <property type="evidence" value="ECO:0007669"/>
    <property type="project" value="TreeGrafter"/>
</dbReference>
<dbReference type="GO" id="GO:0043138">
    <property type="term" value="F:3'-5' DNA helicase activity"/>
    <property type="evidence" value="ECO:0007669"/>
    <property type="project" value="InterPro"/>
</dbReference>
<reference evidence="8 9" key="1">
    <citation type="journal article" date="2020" name="ISME J.">
        <title>Uncovering the hidden diversity of litter-decomposition mechanisms in mushroom-forming fungi.</title>
        <authorList>
            <person name="Floudas D."/>
            <person name="Bentzer J."/>
            <person name="Ahren D."/>
            <person name="Johansson T."/>
            <person name="Persson P."/>
            <person name="Tunlid A."/>
        </authorList>
    </citation>
    <scope>NUCLEOTIDE SEQUENCE [LARGE SCALE GENOMIC DNA]</scope>
    <source>
        <strain evidence="8 9">CBS 175.51</strain>
    </source>
</reference>
<dbReference type="SMART" id="SM00490">
    <property type="entry name" value="HELICc"/>
    <property type="match status" value="1"/>
</dbReference>
<dbReference type="GO" id="GO:0036297">
    <property type="term" value="P:interstrand cross-link repair"/>
    <property type="evidence" value="ECO:0007669"/>
    <property type="project" value="TreeGrafter"/>
</dbReference>
<proteinExistence type="inferred from homology"/>
<dbReference type="GO" id="GO:0005634">
    <property type="term" value="C:nucleus"/>
    <property type="evidence" value="ECO:0007669"/>
    <property type="project" value="UniProtKB-SubCell"/>
</dbReference>
<keyword evidence="3" id="KW-0347">Helicase</keyword>
<keyword evidence="1" id="KW-0547">Nucleotide-binding</keyword>
<evidence type="ECO:0000256" key="6">
    <source>
        <dbReference type="SAM" id="MobiDB-lite"/>
    </source>
</evidence>
<dbReference type="GO" id="GO:0016787">
    <property type="term" value="F:hydrolase activity"/>
    <property type="evidence" value="ECO:0007669"/>
    <property type="project" value="UniProtKB-KW"/>
</dbReference>
<feature type="compositionally biased region" description="Polar residues" evidence="6">
    <location>
        <begin position="379"/>
        <end position="389"/>
    </location>
</feature>
<dbReference type="PANTHER" id="PTHR14025">
    <property type="entry name" value="FANCONI ANEMIA GROUP M FANCM FAMILY MEMBER"/>
    <property type="match status" value="1"/>
</dbReference>
<evidence type="ECO:0000256" key="4">
    <source>
        <dbReference type="ARBA" id="ARBA00022840"/>
    </source>
</evidence>
<keyword evidence="4" id="KW-0067">ATP-binding</keyword>
<dbReference type="AlphaFoldDB" id="A0A8H5FHR0"/>
<dbReference type="CDD" id="cd12091">
    <property type="entry name" value="FANCM_ID"/>
    <property type="match status" value="1"/>
</dbReference>
<evidence type="ECO:0000313" key="8">
    <source>
        <dbReference type="EMBL" id="KAF5337244.1"/>
    </source>
</evidence>
<feature type="region of interest" description="Disordered" evidence="6">
    <location>
        <begin position="826"/>
        <end position="867"/>
    </location>
</feature>
<sequence>MKVVKPHIIKPRDDVLVIQELLSKVMEPIFDPLQKMGLFYPSEKVIALHPFRPMGILRDRNPLASKHYTQLTQLSSLARAVLYLLTGSIKSCRDYCEEIMQKELTEKAAGKARKTMLIDNPNFKRLMEKFEEFEKTGSTPHPKMEKLKDILINYFGTKMPDAVEGEPDKSDDTRVMVFSSYRAVVEEIIGELNQHRPLIRAAAFVGQATAKNGTKGLKQREQIELIERFQKGEFNVLVATSIGEEGLDIGEIDCTICYDTDKAPTRMIQRFGRTGRKRAGEVHALLAEAREEFNLDKAKGTYKEVQKVIDRGELYELYGDVPRLIPEHVKPSCIEKVMEITPYVREDLRKARSKGASTGGTKRKRNTDPNRNIPPDMPTSFTPASSVWSTFKKPKVAPLPEDPRELEELGTDDDLDRQIEAGSIFTRRTQSDKPPATKKKASSPAAKLRRSGTTAAAKKQAAKEKEIVKKYAKKSLAELEKEGEDDELDMQFESGSIFGSFQPVSKLASLASSSKRRLTPDPPMKTYEITDTEEEEFGNGGEATDDGEEPKSPSPARYDRKFGGEDMAWLVEDDEDIGVEAGSPEPIRVPSPKFERLQFEGDDSIEISQAYPARPKQKQKATLKRTPPSSPGIEIVKGGPSKPSVSFQPASKVSFAPEPDASTSRAQKRKTDMLPPPVPFNRTPLSSPSWEAPEPTFPVSKPKRRRVTAVASSDDDEPLAPLPPSQHRLHRRNLESTPAKPKPRPKKKEPKPHRTKPSLLDKNLVGLVGEAAHSGDEVSEGYSEEEEERSSDREFLKDSPSMTQISPSYEQTQMYRQSLFTQAPVGDKAPAFQRGPLRAKPFGRIDPSTTTRKFLPSSSPPLEDDELDSYEHGSFVVADEGDISLEINSDDAVLDW</sequence>
<protein>
    <recommendedName>
        <fullName evidence="5">ATP-dependent DNA helicase</fullName>
        <ecNumber evidence="5">3.6.4.12</ecNumber>
    </recommendedName>
</protein>
<comment type="caution">
    <text evidence="8">The sequence shown here is derived from an EMBL/GenBank/DDBJ whole genome shotgun (WGS) entry which is preliminary data.</text>
</comment>
<comment type="similarity">
    <text evidence="5">Belongs to the DEAD box helicase family. DEAH subfamily. FANCM sub-subfamily.</text>
</comment>
<feature type="compositionally biased region" description="Acidic residues" evidence="6">
    <location>
        <begin position="530"/>
        <end position="548"/>
    </location>
</feature>
<evidence type="ECO:0000256" key="2">
    <source>
        <dbReference type="ARBA" id="ARBA00022801"/>
    </source>
</evidence>
<dbReference type="OrthoDB" id="164902at2759"/>
<comment type="subunit">
    <text evidence="5">Interacts with the MHF histone-fold complex to form the FANCM-MHF complex.</text>
</comment>
<dbReference type="PROSITE" id="PS51194">
    <property type="entry name" value="HELICASE_CTER"/>
    <property type="match status" value="1"/>
</dbReference>
<dbReference type="InterPro" id="IPR001650">
    <property type="entry name" value="Helicase_C-like"/>
</dbReference>
<dbReference type="Gene3D" id="1.20.1320.20">
    <property type="entry name" value="hef helicase domain"/>
    <property type="match status" value="1"/>
</dbReference>
<organism evidence="8 9">
    <name type="scientific">Ephemerocybe angulata</name>
    <dbReference type="NCBI Taxonomy" id="980116"/>
    <lineage>
        <taxon>Eukaryota</taxon>
        <taxon>Fungi</taxon>
        <taxon>Dikarya</taxon>
        <taxon>Basidiomycota</taxon>
        <taxon>Agaricomycotina</taxon>
        <taxon>Agaricomycetes</taxon>
        <taxon>Agaricomycetidae</taxon>
        <taxon>Agaricales</taxon>
        <taxon>Agaricineae</taxon>
        <taxon>Psathyrellaceae</taxon>
        <taxon>Ephemerocybe</taxon>
    </lineage>
</organism>
<dbReference type="InterPro" id="IPR027417">
    <property type="entry name" value="P-loop_NTPase"/>
</dbReference>
<evidence type="ECO:0000256" key="3">
    <source>
        <dbReference type="ARBA" id="ARBA00022806"/>
    </source>
</evidence>
<dbReference type="GO" id="GO:0009378">
    <property type="term" value="F:four-way junction helicase activity"/>
    <property type="evidence" value="ECO:0007669"/>
    <property type="project" value="TreeGrafter"/>
</dbReference>